<dbReference type="EMBL" id="AP018712">
    <property type="protein sequence ID" value="BBE30071.1"/>
    <property type="molecule type" value="Genomic_DNA"/>
</dbReference>
<keyword evidence="2" id="KW-1185">Reference proteome</keyword>
<dbReference type="Proteomes" id="UP000516361">
    <property type="component" value="Chromosome"/>
</dbReference>
<evidence type="ECO:0000313" key="1">
    <source>
        <dbReference type="EMBL" id="BBE30071.1"/>
    </source>
</evidence>
<dbReference type="KEGG" id="ocy:OSSY52_02120"/>
<dbReference type="Gene3D" id="3.30.420.40">
    <property type="match status" value="1"/>
</dbReference>
<dbReference type="RefSeq" id="WP_190615205.1">
    <property type="nucleotide sequence ID" value="NZ_AP018712.1"/>
</dbReference>
<evidence type="ECO:0000313" key="2">
    <source>
        <dbReference type="Proteomes" id="UP000516361"/>
    </source>
</evidence>
<dbReference type="Gene3D" id="3.30.420.190">
    <property type="entry name" value="conserved archaeal protein q6m145"/>
    <property type="match status" value="1"/>
</dbReference>
<organism evidence="1 2">
    <name type="scientific">Tepiditoga spiralis</name>
    <dbReference type="NCBI Taxonomy" id="2108365"/>
    <lineage>
        <taxon>Bacteria</taxon>
        <taxon>Thermotogati</taxon>
        <taxon>Thermotogota</taxon>
        <taxon>Thermotogae</taxon>
        <taxon>Petrotogales</taxon>
        <taxon>Petrotogaceae</taxon>
        <taxon>Tepiditoga</taxon>
    </lineage>
</organism>
<dbReference type="InParanoid" id="A0A7G1G1D2"/>
<reference evidence="1 2" key="1">
    <citation type="submission" date="2018-06" db="EMBL/GenBank/DDBJ databases">
        <title>Genome sequencing of Oceanotoga sp. sy52.</title>
        <authorList>
            <person name="Mori K."/>
        </authorList>
    </citation>
    <scope>NUCLEOTIDE SEQUENCE [LARGE SCALE GENOMIC DNA]</scope>
    <source>
        <strain evidence="2">sy52</strain>
    </source>
</reference>
<gene>
    <name evidence="1" type="ORF">OSSY52_02120</name>
</gene>
<evidence type="ECO:0008006" key="3">
    <source>
        <dbReference type="Google" id="ProtNLM"/>
    </source>
</evidence>
<protein>
    <recommendedName>
        <fullName evidence="3">Hydantoinase A/oxoprolinase domain-containing protein</fullName>
    </recommendedName>
</protein>
<proteinExistence type="predicted"/>
<name>A0A7G1G1D2_9BACT</name>
<sequence>MEILTLDIGGANLKYCIFSFQSNKIEIKEYDELNILNNNLNVFELFLKKEIFKITSKNSIDKILFTQTASLIYENNKEGVKKIASILKEVFKGEIFMFTPDRLINIEILDFERYTECYNWAITRELCKDRKGIIIDMGSTSTDIIPILEKENNKNNIMRLIDGEVNYLGMVRTILQSVIKTVPYKNFDVPIIAEPILKTGDIFYYLDMIPYNKHLNYSSNIKFINKLEIENKICQLIASDKNFLSKEEINIIIKYIYEEIKNTIKFKINKIMKKNNLDNNITLFATGYGINNILKEIYKEMNFSEYITLENLLNVKKYTPAIGLGYVYFKKIMRRDFSMI</sequence>
<dbReference type="AlphaFoldDB" id="A0A7G1G1D2"/>
<accession>A0A7G1G1D2</accession>